<dbReference type="RefSeq" id="WP_272460271.1">
    <property type="nucleotide sequence ID" value="NZ_JAPFQL010000001.1"/>
</dbReference>
<proteinExistence type="predicted"/>
<evidence type="ECO:0000313" key="3">
    <source>
        <dbReference type="Proteomes" id="UP001150259"/>
    </source>
</evidence>
<comment type="caution">
    <text evidence="2">The sequence shown here is derived from an EMBL/GenBank/DDBJ whole genome shotgun (WGS) entry which is preliminary data.</text>
</comment>
<accession>A0ABT5GBZ2</accession>
<name>A0ABT5GBZ2_9MICO</name>
<dbReference type="Proteomes" id="UP001150259">
    <property type="component" value="Unassembled WGS sequence"/>
</dbReference>
<evidence type="ECO:0000259" key="1">
    <source>
        <dbReference type="SMART" id="SM00903"/>
    </source>
</evidence>
<reference evidence="2 3" key="1">
    <citation type="submission" date="2022-11" db="EMBL/GenBank/DDBJ databases">
        <title>Anaerobic phenanthrene biodegradation by a DNRA strain PheN6.</title>
        <authorList>
            <person name="Zhang Z."/>
        </authorList>
    </citation>
    <scope>NUCLEOTIDE SEQUENCE [LARGE SCALE GENOMIC DNA]</scope>
    <source>
        <strain evidence="2 3">PheN6</strain>
    </source>
</reference>
<organism evidence="2 3">
    <name type="scientific">Intrasporangium calvum</name>
    <dbReference type="NCBI Taxonomy" id="53358"/>
    <lineage>
        <taxon>Bacteria</taxon>
        <taxon>Bacillati</taxon>
        <taxon>Actinomycetota</taxon>
        <taxon>Actinomycetes</taxon>
        <taxon>Micrococcales</taxon>
        <taxon>Intrasporangiaceae</taxon>
        <taxon>Intrasporangium</taxon>
    </lineage>
</organism>
<dbReference type="SMART" id="SM00903">
    <property type="entry name" value="Flavin_Reduct"/>
    <property type="match status" value="1"/>
</dbReference>
<dbReference type="InterPro" id="IPR012349">
    <property type="entry name" value="Split_barrel_FMN-bd"/>
</dbReference>
<dbReference type="EMBL" id="JAPFQL010000001">
    <property type="protein sequence ID" value="MDC5695728.1"/>
    <property type="molecule type" value="Genomic_DNA"/>
</dbReference>
<dbReference type="SUPFAM" id="SSF50475">
    <property type="entry name" value="FMN-binding split barrel"/>
    <property type="match status" value="1"/>
</dbReference>
<dbReference type="Gene3D" id="2.30.110.10">
    <property type="entry name" value="Electron Transport, Fmn-binding Protein, Chain A"/>
    <property type="match status" value="1"/>
</dbReference>
<evidence type="ECO:0000313" key="2">
    <source>
        <dbReference type="EMBL" id="MDC5695728.1"/>
    </source>
</evidence>
<gene>
    <name evidence="2" type="ORF">OO014_00520</name>
</gene>
<sequence>MTIHSSHPFEEGEAERDPVRRFRGRIGGTVSLWTSGTGRDRAGLTVTSFLVAAGDPARTLVLVHPDADLLEQLEETSTAVVSLLSWRHRDLAEVFAGQFPAPGGPFRMDAWQQTEWGPRLASAASWLGVRVDTASRRDVGWSVLVEGVVEHAEVGEEPDPLLHRRGRYVRL</sequence>
<protein>
    <submittedName>
        <fullName evidence="2">Flavin reductase family protein</fullName>
    </submittedName>
</protein>
<dbReference type="InterPro" id="IPR002563">
    <property type="entry name" value="Flavin_Rdtase-like_dom"/>
</dbReference>
<keyword evidence="3" id="KW-1185">Reference proteome</keyword>
<feature type="domain" description="Flavin reductase like" evidence="1">
    <location>
        <begin position="23"/>
        <end position="170"/>
    </location>
</feature>
<dbReference type="Pfam" id="PF01613">
    <property type="entry name" value="Flavin_Reduct"/>
    <property type="match status" value="1"/>
</dbReference>